<evidence type="ECO:0000259" key="2">
    <source>
        <dbReference type="Pfam" id="PF07282"/>
    </source>
</evidence>
<sequence>MNPRHDFLHKLSTKLIHENQVISIEAIQVKDTVKNHKLAKSITDASWSEFIEMLAYKAEWFGRALVKVGKAFPSSQRCSCCGYRNKDMKSLRAWRCPECGSNHDHISTQLTTSCKKIGDSLTLGWRFILSKYPVRRRKFLRIPHLKR</sequence>
<dbReference type="NCBIfam" id="TIGR01766">
    <property type="entry name" value="IS200/IS605 family accessory protein TnpB-like domain"/>
    <property type="match status" value="1"/>
</dbReference>
<dbReference type="InterPro" id="IPR010095">
    <property type="entry name" value="Cas12f1-like_TNB"/>
</dbReference>
<evidence type="ECO:0000313" key="4">
    <source>
        <dbReference type="Proteomes" id="UP000430692"/>
    </source>
</evidence>
<gene>
    <name evidence="3" type="primary">tnpB</name>
    <name evidence="3" type="ORF">GSM42_19225</name>
</gene>
<dbReference type="GO" id="GO:0003677">
    <property type="term" value="F:DNA binding"/>
    <property type="evidence" value="ECO:0007669"/>
    <property type="project" value="UniProtKB-KW"/>
</dbReference>
<keyword evidence="4" id="KW-1185">Reference proteome</keyword>
<proteinExistence type="predicted"/>
<dbReference type="AlphaFoldDB" id="A0A6I4W1I1"/>
<protein>
    <submittedName>
        <fullName evidence="3">IS200/IS605 family element transposase accessory protein TnpB</fullName>
    </submittedName>
</protein>
<dbReference type="NCBIfam" id="NF040570">
    <property type="entry name" value="guided_TnpB"/>
    <property type="match status" value="1"/>
</dbReference>
<comment type="caution">
    <text evidence="3">The sequence shown here is derived from an EMBL/GenBank/DDBJ whole genome shotgun (WGS) entry which is preliminary data.</text>
</comment>
<dbReference type="Proteomes" id="UP000430692">
    <property type="component" value="Unassembled WGS sequence"/>
</dbReference>
<organism evidence="3 4">
    <name type="scientific">Shimazuella alba</name>
    <dbReference type="NCBI Taxonomy" id="2690964"/>
    <lineage>
        <taxon>Bacteria</taxon>
        <taxon>Bacillati</taxon>
        <taxon>Bacillota</taxon>
        <taxon>Bacilli</taxon>
        <taxon>Bacillales</taxon>
        <taxon>Thermoactinomycetaceae</taxon>
        <taxon>Shimazuella</taxon>
    </lineage>
</organism>
<dbReference type="Pfam" id="PF07282">
    <property type="entry name" value="Cas12f1-like_TNB"/>
    <property type="match status" value="1"/>
</dbReference>
<name>A0A6I4W1I1_9BACL</name>
<reference evidence="3 4" key="1">
    <citation type="submission" date="2019-12" db="EMBL/GenBank/DDBJ databases">
        <title>Whole-genome analyses of novel actinobacteria.</title>
        <authorList>
            <person name="Sahin N."/>
            <person name="Saygin H."/>
        </authorList>
    </citation>
    <scope>NUCLEOTIDE SEQUENCE [LARGE SCALE GENOMIC DNA]</scope>
    <source>
        <strain evidence="3 4">KC615</strain>
    </source>
</reference>
<evidence type="ECO:0000256" key="1">
    <source>
        <dbReference type="ARBA" id="ARBA00023125"/>
    </source>
</evidence>
<keyword evidence="1" id="KW-0238">DNA-binding</keyword>
<dbReference type="EMBL" id="WUUL01000019">
    <property type="protein sequence ID" value="MXQ55816.1"/>
    <property type="molecule type" value="Genomic_DNA"/>
</dbReference>
<evidence type="ECO:0000313" key="3">
    <source>
        <dbReference type="EMBL" id="MXQ55816.1"/>
    </source>
</evidence>
<feature type="domain" description="Cas12f1-like TNB" evidence="2">
    <location>
        <begin position="47"/>
        <end position="104"/>
    </location>
</feature>
<accession>A0A6I4W1I1</accession>